<protein>
    <submittedName>
        <fullName evidence="11">Sodium:proton antiporter</fullName>
    </submittedName>
</protein>
<evidence type="ECO:0000256" key="3">
    <source>
        <dbReference type="ARBA" id="ARBA00022449"/>
    </source>
</evidence>
<evidence type="ECO:0000256" key="6">
    <source>
        <dbReference type="ARBA" id="ARBA00022989"/>
    </source>
</evidence>
<reference evidence="11" key="1">
    <citation type="journal article" date="2021" name="PeerJ">
        <title>Extensive microbial diversity within the chicken gut microbiome revealed by metagenomics and culture.</title>
        <authorList>
            <person name="Gilroy R."/>
            <person name="Ravi A."/>
            <person name="Getino M."/>
            <person name="Pursley I."/>
            <person name="Horton D.L."/>
            <person name="Alikhan N.F."/>
            <person name="Baker D."/>
            <person name="Gharbi K."/>
            <person name="Hall N."/>
            <person name="Watson M."/>
            <person name="Adriaenssens E.M."/>
            <person name="Foster-Nyarko E."/>
            <person name="Jarju S."/>
            <person name="Secka A."/>
            <person name="Antonio M."/>
            <person name="Oren A."/>
            <person name="Chaudhuri R.R."/>
            <person name="La Ragione R."/>
            <person name="Hildebrand F."/>
            <person name="Pallen M.J."/>
        </authorList>
    </citation>
    <scope>NUCLEOTIDE SEQUENCE</scope>
    <source>
        <strain evidence="11">ChiGjej2B2-7701</strain>
    </source>
</reference>
<comment type="similarity">
    <text evidence="8">Belongs to the NhaC Na(+)/H(+) (TC 2.A.35) antiporter family.</text>
</comment>
<organism evidence="11 12">
    <name type="scientific">Collinsella ihumii</name>
    <dbReference type="NCBI Taxonomy" id="1720204"/>
    <lineage>
        <taxon>Bacteria</taxon>
        <taxon>Bacillati</taxon>
        <taxon>Actinomycetota</taxon>
        <taxon>Coriobacteriia</taxon>
        <taxon>Coriobacteriales</taxon>
        <taxon>Coriobacteriaceae</taxon>
        <taxon>Collinsella</taxon>
    </lineage>
</organism>
<dbReference type="InterPro" id="IPR052180">
    <property type="entry name" value="NhaC_Na-H+_Antiporter"/>
</dbReference>
<feature type="transmembrane region" description="Helical" evidence="9">
    <location>
        <begin position="60"/>
        <end position="80"/>
    </location>
</feature>
<keyword evidence="2" id="KW-0813">Transport</keyword>
<gene>
    <name evidence="11" type="ORF">K8U80_00985</name>
</gene>
<feature type="transmembrane region" description="Helical" evidence="9">
    <location>
        <begin position="127"/>
        <end position="152"/>
    </location>
</feature>
<keyword evidence="5 9" id="KW-0812">Transmembrane</keyword>
<keyword evidence="4" id="KW-1003">Cell membrane</keyword>
<dbReference type="GO" id="GO:0005886">
    <property type="term" value="C:plasma membrane"/>
    <property type="evidence" value="ECO:0007669"/>
    <property type="project" value="UniProtKB-SubCell"/>
</dbReference>
<evidence type="ECO:0000313" key="12">
    <source>
        <dbReference type="Proteomes" id="UP000746751"/>
    </source>
</evidence>
<feature type="transmembrane region" description="Helical" evidence="9">
    <location>
        <begin position="185"/>
        <end position="206"/>
    </location>
</feature>
<dbReference type="PANTHER" id="PTHR33451">
    <property type="entry name" value="MALATE-2H(+)/NA(+)-LACTATE ANTIPORTER"/>
    <property type="match status" value="1"/>
</dbReference>
<feature type="transmembrane region" description="Helical" evidence="9">
    <location>
        <begin position="332"/>
        <end position="359"/>
    </location>
</feature>
<sequence>MAASLTLGMFSVLLIGCIAAGVPTVYALLGGLILFCGYARQCGNGVRRVLAMCWHGIRPVRRILGMLLTVGMLTGLWRAAGVIPAIVVYAVPCIPAHLFVIMTFLLSCAVSVLTGTSFGTAATMGSICVSIAASMGIPLPLAGGAALSGAFFGDRWSPISTSALLVANITDTDFYANLKSMARTAIAPFVLSCSVYAVAGLLAGASSGGAGALDGMRAAFNLNPVVFAPPVLVFALAALRVNIFAVIAAGVLSAVPICLAIQGMDVADVVRVALAGYVAPTPETAVLSGGGVASMLSAVGIVCTTSAYAGIFKETDLLSAVEGIVASLAARVSAFTATLGIAALASMISCNQTLAIMLTHQLSSGLSASRSDHALDLEDSVVLVAGLVPWSIAGSVPLASMGAPIESMALAVFLYAVPLCRMAAGTIRRAVAPVAVGHKA</sequence>
<dbReference type="GO" id="GO:0015297">
    <property type="term" value="F:antiporter activity"/>
    <property type="evidence" value="ECO:0007669"/>
    <property type="project" value="UniProtKB-KW"/>
</dbReference>
<feature type="transmembrane region" description="Helical" evidence="9">
    <location>
        <begin position="285"/>
        <end position="312"/>
    </location>
</feature>
<keyword evidence="7 9" id="KW-0472">Membrane</keyword>
<name>A0A921LQG3_9ACTN</name>
<evidence type="ECO:0000256" key="7">
    <source>
        <dbReference type="ARBA" id="ARBA00023136"/>
    </source>
</evidence>
<keyword evidence="6 9" id="KW-1133">Transmembrane helix</keyword>
<dbReference type="Pfam" id="PF03553">
    <property type="entry name" value="Na_H_antiporter"/>
    <property type="match status" value="1"/>
</dbReference>
<dbReference type="InterPro" id="IPR018461">
    <property type="entry name" value="Na/H_Antiport_NhaC-like_C"/>
</dbReference>
<feature type="transmembrane region" description="Helical" evidence="9">
    <location>
        <begin position="243"/>
        <end position="264"/>
    </location>
</feature>
<dbReference type="AlphaFoldDB" id="A0A921LQG3"/>
<comment type="subcellular location">
    <subcellularLocation>
        <location evidence="1">Cell membrane</location>
        <topology evidence="1">Multi-pass membrane protein</topology>
    </subcellularLocation>
</comment>
<evidence type="ECO:0000313" key="11">
    <source>
        <dbReference type="EMBL" id="HJG29952.1"/>
    </source>
</evidence>
<keyword evidence="3" id="KW-0050">Antiport</keyword>
<evidence type="ECO:0000256" key="2">
    <source>
        <dbReference type="ARBA" id="ARBA00022448"/>
    </source>
</evidence>
<evidence type="ECO:0000256" key="9">
    <source>
        <dbReference type="SAM" id="Phobius"/>
    </source>
</evidence>
<dbReference type="EMBL" id="DYVF01000007">
    <property type="protein sequence ID" value="HJG29952.1"/>
    <property type="molecule type" value="Genomic_DNA"/>
</dbReference>
<evidence type="ECO:0000256" key="5">
    <source>
        <dbReference type="ARBA" id="ARBA00022692"/>
    </source>
</evidence>
<feature type="domain" description="Na+/H+ antiporter NhaC-like C-terminal" evidence="10">
    <location>
        <begin position="149"/>
        <end position="417"/>
    </location>
</feature>
<evidence type="ECO:0000256" key="1">
    <source>
        <dbReference type="ARBA" id="ARBA00004651"/>
    </source>
</evidence>
<feature type="transmembrane region" description="Helical" evidence="9">
    <location>
        <begin position="405"/>
        <end position="424"/>
    </location>
</feature>
<evidence type="ECO:0000256" key="8">
    <source>
        <dbReference type="ARBA" id="ARBA00038435"/>
    </source>
</evidence>
<accession>A0A921LQG3</accession>
<dbReference type="PANTHER" id="PTHR33451:SF3">
    <property type="entry name" value="MALATE-2H(+)_NA(+)-LACTATE ANTIPORTER"/>
    <property type="match status" value="1"/>
</dbReference>
<proteinExistence type="inferred from homology"/>
<feature type="transmembrane region" description="Helical" evidence="9">
    <location>
        <begin position="86"/>
        <end position="115"/>
    </location>
</feature>
<dbReference type="Proteomes" id="UP000746751">
    <property type="component" value="Unassembled WGS sequence"/>
</dbReference>
<evidence type="ECO:0000256" key="4">
    <source>
        <dbReference type="ARBA" id="ARBA00022475"/>
    </source>
</evidence>
<feature type="transmembrane region" description="Helical" evidence="9">
    <location>
        <begin position="12"/>
        <end position="39"/>
    </location>
</feature>
<feature type="transmembrane region" description="Helical" evidence="9">
    <location>
        <begin position="218"/>
        <end position="237"/>
    </location>
</feature>
<evidence type="ECO:0000259" key="10">
    <source>
        <dbReference type="Pfam" id="PF03553"/>
    </source>
</evidence>
<reference evidence="11" key="2">
    <citation type="submission" date="2021-09" db="EMBL/GenBank/DDBJ databases">
        <authorList>
            <person name="Gilroy R."/>
        </authorList>
    </citation>
    <scope>NUCLEOTIDE SEQUENCE</scope>
    <source>
        <strain evidence="11">ChiGjej2B2-7701</strain>
    </source>
</reference>
<comment type="caution">
    <text evidence="11">The sequence shown here is derived from an EMBL/GenBank/DDBJ whole genome shotgun (WGS) entry which is preliminary data.</text>
</comment>